<reference evidence="9 10" key="1">
    <citation type="journal article" date="2020" name="Syst. Appl. Microbiol.">
        <title>Alienimonas chondri sp. nov., a novel planctomycete isolated from the biofilm of the red alga Chondrus crispus.</title>
        <authorList>
            <person name="Vitorino I."/>
            <person name="Albuquerque L."/>
            <person name="Wiegand S."/>
            <person name="Kallscheuer N."/>
            <person name="da Costa M.S."/>
            <person name="Lobo-da-Cunha A."/>
            <person name="Jogler C."/>
            <person name="Lage O.M."/>
        </authorList>
    </citation>
    <scope>NUCLEOTIDE SEQUENCE [LARGE SCALE GENOMIC DNA]</scope>
    <source>
        <strain evidence="9 10">LzC2</strain>
    </source>
</reference>
<dbReference type="PANTHER" id="PTHR30636:SF3">
    <property type="entry name" value="UPF0701 PROTEIN YICC"/>
    <property type="match status" value="1"/>
</dbReference>
<dbReference type="InterPro" id="IPR013551">
    <property type="entry name" value="YicC-like_C"/>
</dbReference>
<evidence type="ECO:0000256" key="3">
    <source>
        <dbReference type="ARBA" id="ARBA00022759"/>
    </source>
</evidence>
<evidence type="ECO:0000259" key="8">
    <source>
        <dbReference type="Pfam" id="PF08340"/>
    </source>
</evidence>
<evidence type="ECO:0000256" key="6">
    <source>
        <dbReference type="SAM" id="Coils"/>
    </source>
</evidence>
<organism evidence="9 10">
    <name type="scientific">Alienimonas chondri</name>
    <dbReference type="NCBI Taxonomy" id="2681879"/>
    <lineage>
        <taxon>Bacteria</taxon>
        <taxon>Pseudomonadati</taxon>
        <taxon>Planctomycetota</taxon>
        <taxon>Planctomycetia</taxon>
        <taxon>Planctomycetales</taxon>
        <taxon>Planctomycetaceae</taxon>
        <taxon>Alienimonas</taxon>
    </lineage>
</organism>
<dbReference type="Pfam" id="PF08340">
    <property type="entry name" value="YicC-like_C"/>
    <property type="match status" value="1"/>
</dbReference>
<evidence type="ECO:0000256" key="2">
    <source>
        <dbReference type="ARBA" id="ARBA00022722"/>
    </source>
</evidence>
<dbReference type="InterPro" id="IPR005229">
    <property type="entry name" value="YicC/YloC-like"/>
</dbReference>
<protein>
    <recommendedName>
        <fullName evidence="11">YicC family protein</fullName>
    </recommendedName>
</protein>
<accession>A0ABX1V998</accession>
<dbReference type="NCBIfam" id="TIGR00255">
    <property type="entry name" value="YicC/YloC family endoribonuclease"/>
    <property type="match status" value="1"/>
</dbReference>
<dbReference type="EMBL" id="WTPX01000009">
    <property type="protein sequence ID" value="NNJ24472.1"/>
    <property type="molecule type" value="Genomic_DNA"/>
</dbReference>
<keyword evidence="3" id="KW-0255">Endonuclease</keyword>
<sequence length="293" mass="31036">MTGFGAGAASSDGTSVAVEVRSVNNRFLKIQTRLPDGFSEIEPKIEAVVRDRLNRGAVTVSVRVETAGRASRLTLAADVLDGYRADAEAYAVKAGLAAPTDLSAYLRLPGVVREEAAAPGDPAADAKLALHATKDALNALNDFRAREGEAMAEELRSQIATLRNHLGAVEERAPGLAEEFRSKLHGRVSALLAQAGAEVSPADLTREVIVYADKADVTEEIVRLRTHLDAFEAALAGDDGVDSPGRTLDFLTQEINREINTVGSKANDADLAGAVVGMKGAVEKLREILQNLE</sequence>
<name>A0ABX1V998_9PLAN</name>
<dbReference type="InterPro" id="IPR013527">
    <property type="entry name" value="YicC-like_N"/>
</dbReference>
<feature type="coiled-coil region" evidence="6">
    <location>
        <begin position="145"/>
        <end position="172"/>
    </location>
</feature>
<evidence type="ECO:0000256" key="5">
    <source>
        <dbReference type="ARBA" id="ARBA00035648"/>
    </source>
</evidence>
<keyword evidence="6" id="KW-0175">Coiled coil</keyword>
<comment type="cofactor">
    <cofactor evidence="1">
        <name>a divalent metal cation</name>
        <dbReference type="ChEBI" id="CHEBI:60240"/>
    </cofactor>
</comment>
<keyword evidence="2" id="KW-0540">Nuclease</keyword>
<proteinExistence type="inferred from homology"/>
<feature type="domain" description="Endoribonuclease YicC-like N-terminal" evidence="7">
    <location>
        <begin position="1"/>
        <end position="152"/>
    </location>
</feature>
<dbReference type="PANTHER" id="PTHR30636">
    <property type="entry name" value="UPF0701 PROTEIN YICC"/>
    <property type="match status" value="1"/>
</dbReference>
<gene>
    <name evidence="9" type="ORF">LzC2_05290</name>
</gene>
<feature type="domain" description="Endoribonuclease YicC-like C-terminal" evidence="8">
    <location>
        <begin position="169"/>
        <end position="293"/>
    </location>
</feature>
<comment type="caution">
    <text evidence="9">The sequence shown here is derived from an EMBL/GenBank/DDBJ whole genome shotgun (WGS) entry which is preliminary data.</text>
</comment>
<keyword evidence="10" id="KW-1185">Reference proteome</keyword>
<evidence type="ECO:0000313" key="10">
    <source>
        <dbReference type="Proteomes" id="UP000609651"/>
    </source>
</evidence>
<dbReference type="Pfam" id="PF03755">
    <property type="entry name" value="YicC-like_N"/>
    <property type="match status" value="1"/>
</dbReference>
<evidence type="ECO:0000259" key="7">
    <source>
        <dbReference type="Pfam" id="PF03755"/>
    </source>
</evidence>
<dbReference type="Proteomes" id="UP000609651">
    <property type="component" value="Unassembled WGS sequence"/>
</dbReference>
<evidence type="ECO:0008006" key="11">
    <source>
        <dbReference type="Google" id="ProtNLM"/>
    </source>
</evidence>
<keyword evidence="4" id="KW-0378">Hydrolase</keyword>
<evidence type="ECO:0000313" key="9">
    <source>
        <dbReference type="EMBL" id="NNJ24472.1"/>
    </source>
</evidence>
<comment type="similarity">
    <text evidence="5">Belongs to the YicC/YloC family.</text>
</comment>
<dbReference type="RefSeq" id="WP_171183450.1">
    <property type="nucleotide sequence ID" value="NZ_WTPX01000009.1"/>
</dbReference>
<evidence type="ECO:0000256" key="1">
    <source>
        <dbReference type="ARBA" id="ARBA00001968"/>
    </source>
</evidence>
<evidence type="ECO:0000256" key="4">
    <source>
        <dbReference type="ARBA" id="ARBA00022801"/>
    </source>
</evidence>